<keyword evidence="1" id="KW-0472">Membrane</keyword>
<evidence type="ECO:0000313" key="4">
    <source>
        <dbReference type="RefSeq" id="XP_029302446.1"/>
    </source>
</evidence>
<sequence length="235" mass="26674">MDFELQTITINGTDGAAYVSEEQVTAGNGDGVAYKIPDATERDGLLSVQGSAVSRIKRELNEVVFSRVRLWMIIIAIFFLIFVVIIISLLLCSAIHEDPDDSFDSSLFKVPQYFNGSFQLPDLVFTEELFNLSSNESQVLAGDLQEKLVDLYRSSPALGRYFSKAEIYAFRNGSVIADYQLTFLMPEEQLDHLRNLTLSREMVYNVFRQFLYDQEPDESGKIYIDPVSLNMHLSH</sequence>
<dbReference type="Pfam" id="PF01390">
    <property type="entry name" value="SEA"/>
    <property type="match status" value="1"/>
</dbReference>
<dbReference type="InterPro" id="IPR000082">
    <property type="entry name" value="SEA_dom"/>
</dbReference>
<dbReference type="SUPFAM" id="SSF82671">
    <property type="entry name" value="SEA domain"/>
    <property type="match status" value="1"/>
</dbReference>
<feature type="transmembrane region" description="Helical" evidence="1">
    <location>
        <begin position="70"/>
        <end position="91"/>
    </location>
</feature>
<keyword evidence="3" id="KW-1185">Reference proteome</keyword>
<keyword evidence="1" id="KW-1133">Transmembrane helix</keyword>
<dbReference type="InterPro" id="IPR033223">
    <property type="entry name" value="TTMP"/>
</dbReference>
<dbReference type="AlphaFoldDB" id="A0A6J2QXD7"/>
<evidence type="ECO:0000313" key="3">
    <source>
        <dbReference type="Proteomes" id="UP000504630"/>
    </source>
</evidence>
<gene>
    <name evidence="4" type="primary">c15h3orf52</name>
</gene>
<dbReference type="PANTHER" id="PTHR14636:SF1">
    <property type="entry name" value="TPA-INDUCED TRANSMEMBRANE PROTEIN"/>
    <property type="match status" value="1"/>
</dbReference>
<proteinExistence type="predicted"/>
<dbReference type="Proteomes" id="UP000504630">
    <property type="component" value="Chromosome 13"/>
</dbReference>
<dbReference type="GeneID" id="115017874"/>
<organism evidence="3 4">
    <name type="scientific">Cottoperca gobio</name>
    <name type="common">Frogmouth</name>
    <name type="synonym">Aphritis gobio</name>
    <dbReference type="NCBI Taxonomy" id="56716"/>
    <lineage>
        <taxon>Eukaryota</taxon>
        <taxon>Metazoa</taxon>
        <taxon>Chordata</taxon>
        <taxon>Craniata</taxon>
        <taxon>Vertebrata</taxon>
        <taxon>Euteleostomi</taxon>
        <taxon>Actinopterygii</taxon>
        <taxon>Neopterygii</taxon>
        <taxon>Teleostei</taxon>
        <taxon>Neoteleostei</taxon>
        <taxon>Acanthomorphata</taxon>
        <taxon>Eupercaria</taxon>
        <taxon>Perciformes</taxon>
        <taxon>Notothenioidei</taxon>
        <taxon>Bovichtidae</taxon>
        <taxon>Cottoperca</taxon>
    </lineage>
</organism>
<name>A0A6J2QXD7_COTGO</name>
<dbReference type="RefSeq" id="XP_029302446.1">
    <property type="nucleotide sequence ID" value="XM_029446586.1"/>
</dbReference>
<feature type="domain" description="SEA" evidence="2">
    <location>
        <begin position="110"/>
        <end position="235"/>
    </location>
</feature>
<accession>A0A6J2QXD7</accession>
<dbReference type="Gene3D" id="3.30.70.960">
    <property type="entry name" value="SEA domain"/>
    <property type="match status" value="1"/>
</dbReference>
<evidence type="ECO:0000259" key="2">
    <source>
        <dbReference type="PROSITE" id="PS50024"/>
    </source>
</evidence>
<dbReference type="PROSITE" id="PS50024">
    <property type="entry name" value="SEA"/>
    <property type="match status" value="1"/>
</dbReference>
<keyword evidence="1 4" id="KW-0812">Transmembrane</keyword>
<reference evidence="4" key="1">
    <citation type="submission" date="2025-08" db="UniProtKB">
        <authorList>
            <consortium name="RefSeq"/>
        </authorList>
    </citation>
    <scope>IDENTIFICATION</scope>
</reference>
<protein>
    <submittedName>
        <fullName evidence="4">TPA-induced transmembrane protein homolog isoform X2</fullName>
    </submittedName>
</protein>
<dbReference type="InterPro" id="IPR036364">
    <property type="entry name" value="SEA_dom_sf"/>
</dbReference>
<evidence type="ECO:0000256" key="1">
    <source>
        <dbReference type="SAM" id="Phobius"/>
    </source>
</evidence>
<dbReference type="CTD" id="110437884"/>
<dbReference type="PANTHER" id="PTHR14636">
    <property type="entry name" value="TPA-INDUCED TRANSMEMBRANE PROTEIN"/>
    <property type="match status" value="1"/>
</dbReference>